<dbReference type="Pfam" id="PF01584">
    <property type="entry name" value="CheW"/>
    <property type="match status" value="1"/>
</dbReference>
<comment type="caution">
    <text evidence="5">The sequence shown here is derived from an EMBL/GenBank/DDBJ whole genome shotgun (WGS) entry which is preliminary data.</text>
</comment>
<proteinExistence type="predicted"/>
<accession>A0ABQ3G2Y7</accession>
<keyword evidence="3" id="KW-0963">Cytoplasm</keyword>
<evidence type="ECO:0000259" key="4">
    <source>
        <dbReference type="PROSITE" id="PS50851"/>
    </source>
</evidence>
<name>A0ABQ3G2Y7_9BURK</name>
<dbReference type="Proteomes" id="UP000626210">
    <property type="component" value="Unassembled WGS sequence"/>
</dbReference>
<dbReference type="InterPro" id="IPR036061">
    <property type="entry name" value="CheW-like_dom_sf"/>
</dbReference>
<gene>
    <name evidence="5" type="primary">cheW2</name>
    <name evidence="5" type="ORF">GCM10007320_29060</name>
</gene>
<dbReference type="PANTHER" id="PTHR22617">
    <property type="entry name" value="CHEMOTAXIS SENSOR HISTIDINE KINASE-RELATED"/>
    <property type="match status" value="1"/>
</dbReference>
<protein>
    <recommendedName>
        <fullName evidence="2">Chemotaxis protein CheW</fullName>
    </recommendedName>
</protein>
<dbReference type="InterPro" id="IPR039315">
    <property type="entry name" value="CheW"/>
</dbReference>
<dbReference type="EMBL" id="BMYK01000007">
    <property type="protein sequence ID" value="GHC84534.1"/>
    <property type="molecule type" value="Genomic_DNA"/>
</dbReference>
<dbReference type="Gene3D" id="2.40.50.180">
    <property type="entry name" value="CheA-289, Domain 4"/>
    <property type="match status" value="1"/>
</dbReference>
<dbReference type="InterPro" id="IPR002545">
    <property type="entry name" value="CheW-lke_dom"/>
</dbReference>
<dbReference type="PANTHER" id="PTHR22617:SF45">
    <property type="entry name" value="CHEMOTAXIS PROTEIN CHEW"/>
    <property type="match status" value="1"/>
</dbReference>
<evidence type="ECO:0000256" key="2">
    <source>
        <dbReference type="ARBA" id="ARBA00021483"/>
    </source>
</evidence>
<evidence type="ECO:0000313" key="5">
    <source>
        <dbReference type="EMBL" id="GHC84534.1"/>
    </source>
</evidence>
<dbReference type="RefSeq" id="WP_189687657.1">
    <property type="nucleotide sequence ID" value="NZ_BMYK01000007.1"/>
</dbReference>
<evidence type="ECO:0000256" key="1">
    <source>
        <dbReference type="ARBA" id="ARBA00004496"/>
    </source>
</evidence>
<reference evidence="6" key="1">
    <citation type="journal article" date="2019" name="Int. J. Syst. Evol. Microbiol.">
        <title>The Global Catalogue of Microorganisms (GCM) 10K type strain sequencing project: providing services to taxonomists for standard genome sequencing and annotation.</title>
        <authorList>
            <consortium name="The Broad Institute Genomics Platform"/>
            <consortium name="The Broad Institute Genome Sequencing Center for Infectious Disease"/>
            <person name="Wu L."/>
            <person name="Ma J."/>
        </authorList>
    </citation>
    <scope>NUCLEOTIDE SEQUENCE [LARGE SCALE GENOMIC DNA]</scope>
    <source>
        <strain evidence="6">KCTC 23314</strain>
    </source>
</reference>
<evidence type="ECO:0000256" key="3">
    <source>
        <dbReference type="ARBA" id="ARBA00022490"/>
    </source>
</evidence>
<comment type="subcellular location">
    <subcellularLocation>
        <location evidence="1">Cytoplasm</location>
    </subcellularLocation>
</comment>
<dbReference type="SUPFAM" id="SSF50341">
    <property type="entry name" value="CheW-like"/>
    <property type="match status" value="1"/>
</dbReference>
<sequence length="175" mass="18802">MNVNSVPEDSAPQQPQVSGSHQLLSFDLGGQAYGIDIRKVQEVRSYVPPVRIPSSPPALLGVTNLRGQVMPVFDLRTHLGLPDRVDDRPVTAVLGFGTRTAGIVVDAVSDVLEIPAEELQPVPLNAEASTPYVLGVASVQRNAQPHSLIVLDPEALVASLRMRPRPARADHREAT</sequence>
<feature type="domain" description="CheW-like" evidence="4">
    <location>
        <begin position="20"/>
        <end position="162"/>
    </location>
</feature>
<keyword evidence="6" id="KW-1185">Reference proteome</keyword>
<evidence type="ECO:0000313" key="6">
    <source>
        <dbReference type="Proteomes" id="UP000626210"/>
    </source>
</evidence>
<dbReference type="PROSITE" id="PS50851">
    <property type="entry name" value="CHEW"/>
    <property type="match status" value="1"/>
</dbReference>
<dbReference type="Gene3D" id="2.30.30.40">
    <property type="entry name" value="SH3 Domains"/>
    <property type="match status" value="1"/>
</dbReference>
<organism evidence="5 6">
    <name type="scientific">Pseudorhodoferax aquiterrae</name>
    <dbReference type="NCBI Taxonomy" id="747304"/>
    <lineage>
        <taxon>Bacteria</taxon>
        <taxon>Pseudomonadati</taxon>
        <taxon>Pseudomonadota</taxon>
        <taxon>Betaproteobacteria</taxon>
        <taxon>Burkholderiales</taxon>
        <taxon>Comamonadaceae</taxon>
    </lineage>
</organism>
<dbReference type="SMART" id="SM00260">
    <property type="entry name" value="CheW"/>
    <property type="match status" value="1"/>
</dbReference>